<evidence type="ECO:0000256" key="1">
    <source>
        <dbReference type="SAM" id="Phobius"/>
    </source>
</evidence>
<proteinExistence type="predicted"/>
<sequence>MHASEGIMNSYESNDRYDDIESIIREYLGNRMLTSCVAAALLNTLLLHAICYLLFVNRANISKELGVVLLRPFAVLVMIAAMHVASMILARPSLLFFRHKNRRALRIYSVGAEWNKSFGRSV</sequence>
<keyword evidence="3" id="KW-1185">Reference proteome</keyword>
<name>B9KIE6_ANAMF</name>
<reference evidence="2 3" key="1">
    <citation type="journal article" date="2009" name="BMC Genomics">
        <title>Conservation in the face of diversity: multistrain analysis of an intracellular bacterium.</title>
        <authorList>
            <person name="Dark M.J."/>
            <person name="Herndon D.R."/>
            <person name="Kappmeyer L.S."/>
            <person name="Gonzales M.P."/>
            <person name="Nordeen E."/>
            <person name="Palmer G.H."/>
            <person name="Knowles D.P. Jr."/>
            <person name="Brayton K.A."/>
        </authorList>
    </citation>
    <scope>NUCLEOTIDE SEQUENCE [LARGE SCALE GENOMIC DNA]</scope>
    <source>
        <strain evidence="2 3">Florida</strain>
    </source>
</reference>
<dbReference type="AlphaFoldDB" id="B9KIE6"/>
<dbReference type="PATRIC" id="fig|320483.3.peg.459"/>
<gene>
    <name evidence="2" type="ordered locus">AMF_394</name>
</gene>
<feature type="transmembrane region" description="Helical" evidence="1">
    <location>
        <begin position="32"/>
        <end position="55"/>
    </location>
</feature>
<keyword evidence="1" id="KW-1133">Transmembrane helix</keyword>
<organism evidence="2 3">
    <name type="scientific">Anaplasma marginale (strain Florida)</name>
    <dbReference type="NCBI Taxonomy" id="320483"/>
    <lineage>
        <taxon>Bacteria</taxon>
        <taxon>Pseudomonadati</taxon>
        <taxon>Pseudomonadota</taxon>
        <taxon>Alphaproteobacteria</taxon>
        <taxon>Rickettsiales</taxon>
        <taxon>Anaplasmataceae</taxon>
        <taxon>Anaplasma</taxon>
    </lineage>
</organism>
<dbReference type="KEGG" id="amf:AMF_394"/>
<dbReference type="EMBL" id="CP001079">
    <property type="protein sequence ID" value="ACM49258.1"/>
    <property type="molecule type" value="Genomic_DNA"/>
</dbReference>
<keyword evidence="1" id="KW-0812">Transmembrane</keyword>
<feature type="transmembrane region" description="Helical" evidence="1">
    <location>
        <begin position="75"/>
        <end position="97"/>
    </location>
</feature>
<keyword evidence="1" id="KW-0472">Membrane</keyword>
<evidence type="ECO:0000313" key="3">
    <source>
        <dbReference type="Proteomes" id="UP000007307"/>
    </source>
</evidence>
<accession>B9KIE6</accession>
<evidence type="ECO:0000313" key="2">
    <source>
        <dbReference type="EMBL" id="ACM49258.1"/>
    </source>
</evidence>
<protein>
    <submittedName>
        <fullName evidence="2">Uncharacterized protein</fullName>
    </submittedName>
</protein>
<dbReference type="Proteomes" id="UP000007307">
    <property type="component" value="Chromosome"/>
</dbReference>
<dbReference type="HOGENOM" id="CLU_2021889_0_0_5"/>